<keyword evidence="1" id="KW-1133">Transmembrane helix</keyword>
<proteinExistence type="predicted"/>
<dbReference type="InterPro" id="IPR006860">
    <property type="entry name" value="FecR"/>
</dbReference>
<keyword evidence="5" id="KW-1185">Reference proteome</keyword>
<dbReference type="RefSeq" id="WP_337715887.1">
    <property type="nucleotide sequence ID" value="NZ_JBBEUB010000001.1"/>
</dbReference>
<dbReference type="InterPro" id="IPR032508">
    <property type="entry name" value="FecR_C"/>
</dbReference>
<dbReference type="PANTHER" id="PTHR30273:SF2">
    <property type="entry name" value="PROTEIN FECR"/>
    <property type="match status" value="1"/>
</dbReference>
<feature type="domain" description="Protein FecR C-terminal" evidence="3">
    <location>
        <begin position="279"/>
        <end position="347"/>
    </location>
</feature>
<feature type="domain" description="FecR protein" evidence="2">
    <location>
        <begin position="137"/>
        <end position="231"/>
    </location>
</feature>
<keyword evidence="1" id="KW-0812">Transmembrane</keyword>
<evidence type="ECO:0000259" key="2">
    <source>
        <dbReference type="Pfam" id="PF04773"/>
    </source>
</evidence>
<dbReference type="PIRSF" id="PIRSF018266">
    <property type="entry name" value="FecR"/>
    <property type="match status" value="1"/>
</dbReference>
<accession>A0ABU8NKW2</accession>
<dbReference type="Proteomes" id="UP001378956">
    <property type="component" value="Unassembled WGS sequence"/>
</dbReference>
<sequence length="349" mass="39766">MDYSLYTIEDFLTDESFVKYCLRDNHQDIAFWENILIRYPELSTKIHQAESLFFLLSVKIDPQEKEQELSKLKSSIEHLQTLESEQIPAKTIRLKSRTLWFSSAAAILIAIGAYALLNRKDYSTTIPVYNELSTKATIKTGYNERKSIRLSDGSTVLMNSLTTLKIDDNYNENNRVLWMDGEAHFSVAKNKDKPFIVVSGKTATTALGTSFKINNYKMHTSTSVMLTTGKVSVGTVNHQKIINKVDLIPGEQVEIVETQNKFTKSNFELEKVENWAERKLVFSMASLKDIKSVLKEIYGVEIRTEKQPKKPIAFTGQFKNENLTDVLNAIGFANHFTYTIKNDTVTLAF</sequence>
<protein>
    <submittedName>
        <fullName evidence="4">FecR family protein</fullName>
    </submittedName>
</protein>
<evidence type="ECO:0000313" key="4">
    <source>
        <dbReference type="EMBL" id="MEJ2902132.1"/>
    </source>
</evidence>
<dbReference type="Gene3D" id="3.55.50.30">
    <property type="match status" value="1"/>
</dbReference>
<feature type="transmembrane region" description="Helical" evidence="1">
    <location>
        <begin position="99"/>
        <end position="117"/>
    </location>
</feature>
<evidence type="ECO:0000256" key="1">
    <source>
        <dbReference type="SAM" id="Phobius"/>
    </source>
</evidence>
<dbReference type="PANTHER" id="PTHR30273">
    <property type="entry name" value="PERIPLASMIC SIGNAL SENSOR AND SIGMA FACTOR ACTIVATOR FECR-RELATED"/>
    <property type="match status" value="1"/>
</dbReference>
<organism evidence="4 5">
    <name type="scientific">Pedobacter panaciterrae</name>
    <dbReference type="NCBI Taxonomy" id="363849"/>
    <lineage>
        <taxon>Bacteria</taxon>
        <taxon>Pseudomonadati</taxon>
        <taxon>Bacteroidota</taxon>
        <taxon>Sphingobacteriia</taxon>
        <taxon>Sphingobacteriales</taxon>
        <taxon>Sphingobacteriaceae</taxon>
        <taxon>Pedobacter</taxon>
    </lineage>
</organism>
<dbReference type="Pfam" id="PF16344">
    <property type="entry name" value="FecR_C"/>
    <property type="match status" value="1"/>
</dbReference>
<name>A0ABU8NKW2_9SPHI</name>
<dbReference type="Gene3D" id="2.60.120.1440">
    <property type="match status" value="1"/>
</dbReference>
<evidence type="ECO:0000313" key="5">
    <source>
        <dbReference type="Proteomes" id="UP001378956"/>
    </source>
</evidence>
<dbReference type="InterPro" id="IPR012373">
    <property type="entry name" value="Ferrdict_sens_TM"/>
</dbReference>
<comment type="caution">
    <text evidence="4">The sequence shown here is derived from an EMBL/GenBank/DDBJ whole genome shotgun (WGS) entry which is preliminary data.</text>
</comment>
<keyword evidence="1" id="KW-0472">Membrane</keyword>
<dbReference type="EMBL" id="JBBEUB010000001">
    <property type="protein sequence ID" value="MEJ2902132.1"/>
    <property type="molecule type" value="Genomic_DNA"/>
</dbReference>
<reference evidence="4 5" key="1">
    <citation type="submission" date="2024-03" db="EMBL/GenBank/DDBJ databases">
        <title>Sequence of Lycoming College Course Isolates.</title>
        <authorList>
            <person name="Plotts O."/>
            <person name="Newman J."/>
        </authorList>
    </citation>
    <scope>NUCLEOTIDE SEQUENCE [LARGE SCALE GENOMIC DNA]</scope>
    <source>
        <strain evidence="4 5">CJB-3</strain>
    </source>
</reference>
<dbReference type="Pfam" id="PF04773">
    <property type="entry name" value="FecR"/>
    <property type="match status" value="1"/>
</dbReference>
<gene>
    <name evidence="4" type="ORF">WAE58_06840</name>
</gene>
<evidence type="ECO:0000259" key="3">
    <source>
        <dbReference type="Pfam" id="PF16344"/>
    </source>
</evidence>